<evidence type="ECO:0000313" key="1">
    <source>
        <dbReference type="EMBL" id="MQX38113.1"/>
    </source>
</evidence>
<evidence type="ECO:0000313" key="2">
    <source>
        <dbReference type="Proteomes" id="UP000434582"/>
    </source>
</evidence>
<dbReference type="OrthoDB" id="8445960at2"/>
<comment type="caution">
    <text evidence="1">The sequence shown here is derived from an EMBL/GenBank/DDBJ whole genome shotgun (WGS) entry which is preliminary data.</text>
</comment>
<gene>
    <name evidence="1" type="ORF">GHC57_16475</name>
</gene>
<name>A0A7X1ZGG4_9PROT</name>
<dbReference type="EMBL" id="WIVE01000071">
    <property type="protein sequence ID" value="MQX38113.1"/>
    <property type="molecule type" value="Genomic_DNA"/>
</dbReference>
<dbReference type="AlphaFoldDB" id="A0A7X1ZGG4"/>
<reference evidence="1 2" key="1">
    <citation type="submission" date="2019-10" db="EMBL/GenBank/DDBJ databases">
        <title>Draft whole-genome sequence of the purple nonsulfur photosynthetic bacterium Roseospira navarrensis DSM 15114.</title>
        <authorList>
            <person name="Kyndt J.A."/>
            <person name="Meyer T.E."/>
        </authorList>
    </citation>
    <scope>NUCLEOTIDE SEQUENCE [LARGE SCALE GENOMIC DNA]</scope>
    <source>
        <strain evidence="1 2">DSM 15114</strain>
    </source>
</reference>
<organism evidence="1 2">
    <name type="scientific">Roseospira navarrensis</name>
    <dbReference type="NCBI Taxonomy" id="140058"/>
    <lineage>
        <taxon>Bacteria</taxon>
        <taxon>Pseudomonadati</taxon>
        <taxon>Pseudomonadota</taxon>
        <taxon>Alphaproteobacteria</taxon>
        <taxon>Rhodospirillales</taxon>
        <taxon>Rhodospirillaceae</taxon>
        <taxon>Roseospira</taxon>
    </lineage>
</organism>
<accession>A0A7X1ZGG4</accession>
<protein>
    <submittedName>
        <fullName evidence="1">Uncharacterized protein</fullName>
    </submittedName>
</protein>
<proteinExistence type="predicted"/>
<sequence length="135" mass="14896">MPELPNTLFSSGRSVLAKFGYRHMTDGEVREDWAEMWDLLRGDFTGAAGGMVPAFGALEEGAQAAAREYMARRLIADRNLERCERLHVAIFSGGVRTEAVERYSTARDAYEHSVEAFGAARERLEQRLRAGAAGG</sequence>
<keyword evidence="2" id="KW-1185">Reference proteome</keyword>
<dbReference type="Proteomes" id="UP000434582">
    <property type="component" value="Unassembled WGS sequence"/>
</dbReference>